<dbReference type="PANTHER" id="PTHR42693:SF43">
    <property type="entry name" value="BLL2667 PROTEIN"/>
    <property type="match status" value="1"/>
</dbReference>
<organism evidence="6 7">
    <name type="scientific">Pararobbsia alpina</name>
    <dbReference type="NCBI Taxonomy" id="621374"/>
    <lineage>
        <taxon>Bacteria</taxon>
        <taxon>Pseudomonadati</taxon>
        <taxon>Pseudomonadota</taxon>
        <taxon>Betaproteobacteria</taxon>
        <taxon>Burkholderiales</taxon>
        <taxon>Burkholderiaceae</taxon>
        <taxon>Pararobbsia</taxon>
    </lineage>
</organism>
<keyword evidence="2" id="KW-0479">Metal-binding</keyword>
<evidence type="ECO:0000256" key="4">
    <source>
        <dbReference type="ARBA" id="ARBA00022837"/>
    </source>
</evidence>
<dbReference type="InterPro" id="IPR024607">
    <property type="entry name" value="Sulfatase_CS"/>
</dbReference>
<dbReference type="Gene3D" id="2.60.120.200">
    <property type="match status" value="1"/>
</dbReference>
<evidence type="ECO:0000256" key="1">
    <source>
        <dbReference type="ARBA" id="ARBA00008779"/>
    </source>
</evidence>
<dbReference type="GO" id="GO:0046872">
    <property type="term" value="F:metal ion binding"/>
    <property type="evidence" value="ECO:0007669"/>
    <property type="project" value="UniProtKB-KW"/>
</dbReference>
<keyword evidence="3" id="KW-0378">Hydrolase</keyword>
<keyword evidence="4" id="KW-0106">Calcium</keyword>
<dbReference type="SUPFAM" id="SSF53649">
    <property type="entry name" value="Alkaline phosphatase-like"/>
    <property type="match status" value="1"/>
</dbReference>
<dbReference type="PROSITE" id="PS00523">
    <property type="entry name" value="SULFATASE_1"/>
    <property type="match status" value="1"/>
</dbReference>
<protein>
    <recommendedName>
        <fullName evidence="5">Sulfatase N-terminal domain-containing protein</fullName>
    </recommendedName>
</protein>
<proteinExistence type="inferred from homology"/>
<evidence type="ECO:0000313" key="6">
    <source>
        <dbReference type="EMBL" id="CAB3797765.1"/>
    </source>
</evidence>
<dbReference type="CDD" id="cd16025">
    <property type="entry name" value="PAS_like"/>
    <property type="match status" value="1"/>
</dbReference>
<dbReference type="EMBL" id="CADIKM010000027">
    <property type="protein sequence ID" value="CAB3797765.1"/>
    <property type="molecule type" value="Genomic_DNA"/>
</dbReference>
<dbReference type="Pfam" id="PF00884">
    <property type="entry name" value="Sulfatase"/>
    <property type="match status" value="1"/>
</dbReference>
<dbReference type="InterPro" id="IPR013320">
    <property type="entry name" value="ConA-like_dom_sf"/>
</dbReference>
<evidence type="ECO:0000313" key="7">
    <source>
        <dbReference type="Proteomes" id="UP000494115"/>
    </source>
</evidence>
<dbReference type="InterPro" id="IPR050738">
    <property type="entry name" value="Sulfatase"/>
</dbReference>
<dbReference type="PANTHER" id="PTHR42693">
    <property type="entry name" value="ARYLSULFATASE FAMILY MEMBER"/>
    <property type="match status" value="1"/>
</dbReference>
<sequence length="822" mass="90240">MMDDSSPGKAAPKAAASIGCVPLVRWRGRTLKTSIAGKLALGFALTLSLALPGWAQSGNGTLQYKMGEVLPIEPPKQALITEMDWRKVPAPKLFTVKPPKGAPNIIIILMDQTGYGEPSTMGGPIHTPTMDRLAANGLLYTNFHVNPLCSPSRVALLTGRNSHQNSMAGVTGTNTTYPGDTGIRPLSISTIGTMLQSWGYLTGYFGKNNEVPDNEVNISGPFDRWPTRSGFDKFYGYLAGEQSSIHPSLIDGTTYIPVPRDPNYHFNRDLTDKALQWIRATHSLTPDRPFFLYYSQSASHPPHTPPKDWLERDPYKGKFDQGWDKVREETLQRQIQLSIVPPGAKIAPNPSTVQKWDTLDPDSKKVFAREMEVYATLTESSDFEVGRLVDGLTDLGQLDNTLIFYIFGDNGPSVVGDLNGTFVEWSSLNGAPEDVPYLLSRLKVYGTENSYPNYAVGWAMAGSTPASLGITFSSGGGIMSGMVVQWPNGIKAKGQMRRQYTHLVDVVPTILDAVGVPAPKIVNGVAQLPMAGVSMRYSFDNANAPEQHRVQYTETVGNRSIYQDGWLAATVHSALWEPELRTSDFSKDKWELFNLREDPGQATDLSAQYPDKLEKMKALFISEARKNNVFPLDDRRAERLNPEVAGRADIMQGRKELTIYPGMPGLTENSFINTKSVSHTITAELEIPKEGANGVVMSQAGMFGGWSLYVKNGHPKYVYNWLAREKYVIESSEALPTGHVTLVYDFNYEGGEQKGKGGTGTLYVNGKKVAEGKVGKTMGALYSLAAETANLGEDAYSPVTDDYDPWNNAFTGTIDKVTVKQK</sequence>
<dbReference type="InterPro" id="IPR000917">
    <property type="entry name" value="Sulfatase_N"/>
</dbReference>
<gene>
    <name evidence="6" type="ORF">LMG28138_04314</name>
</gene>
<feature type="domain" description="Sulfatase N-terminal" evidence="5">
    <location>
        <begin position="103"/>
        <end position="516"/>
    </location>
</feature>
<dbReference type="InterPro" id="IPR017850">
    <property type="entry name" value="Alkaline_phosphatase_core_sf"/>
</dbReference>
<keyword evidence="7" id="KW-1185">Reference proteome</keyword>
<dbReference type="Gene3D" id="3.40.720.10">
    <property type="entry name" value="Alkaline Phosphatase, subunit A"/>
    <property type="match status" value="1"/>
</dbReference>
<comment type="similarity">
    <text evidence="1">Belongs to the sulfatase family.</text>
</comment>
<evidence type="ECO:0000256" key="2">
    <source>
        <dbReference type="ARBA" id="ARBA00022723"/>
    </source>
</evidence>
<reference evidence="6 7" key="1">
    <citation type="submission" date="2020-04" db="EMBL/GenBank/DDBJ databases">
        <authorList>
            <person name="De Canck E."/>
        </authorList>
    </citation>
    <scope>NUCLEOTIDE SEQUENCE [LARGE SCALE GENOMIC DNA]</scope>
    <source>
        <strain evidence="6 7">LMG 28138</strain>
    </source>
</reference>
<dbReference type="Gene3D" id="3.30.1120.10">
    <property type="match status" value="1"/>
</dbReference>
<dbReference type="GO" id="GO:0016787">
    <property type="term" value="F:hydrolase activity"/>
    <property type="evidence" value="ECO:0007669"/>
    <property type="project" value="UniProtKB-KW"/>
</dbReference>
<name>A0A6S7BZ71_9BURK</name>
<evidence type="ECO:0000256" key="3">
    <source>
        <dbReference type="ARBA" id="ARBA00022801"/>
    </source>
</evidence>
<dbReference type="SUPFAM" id="SSF49899">
    <property type="entry name" value="Concanavalin A-like lectins/glucanases"/>
    <property type="match status" value="1"/>
</dbReference>
<dbReference type="AlphaFoldDB" id="A0A6S7BZ71"/>
<accession>A0A6S7BZ71</accession>
<evidence type="ECO:0000259" key="5">
    <source>
        <dbReference type="Pfam" id="PF00884"/>
    </source>
</evidence>
<dbReference type="Proteomes" id="UP000494115">
    <property type="component" value="Unassembled WGS sequence"/>
</dbReference>